<dbReference type="InterPro" id="IPR017930">
    <property type="entry name" value="Myb_dom"/>
</dbReference>
<evidence type="ECO:0000256" key="2">
    <source>
        <dbReference type="ARBA" id="ARBA00023015"/>
    </source>
</evidence>
<dbReference type="InterPro" id="IPR009057">
    <property type="entry name" value="Homeodomain-like_sf"/>
</dbReference>
<dbReference type="PANTHER" id="PTHR31314:SF113">
    <property type="entry name" value="MYB FAMILY TRANSCRIPTION FACTOR MPH1"/>
    <property type="match status" value="1"/>
</dbReference>
<dbReference type="InterPro" id="IPR001005">
    <property type="entry name" value="SANT/Myb"/>
</dbReference>
<feature type="domain" description="HTH myb-type" evidence="6">
    <location>
        <begin position="18"/>
        <end position="78"/>
    </location>
</feature>
<name>A0ABM1LPL1_PRUMU</name>
<dbReference type="Pfam" id="PF00249">
    <property type="entry name" value="Myb_DNA-binding"/>
    <property type="match status" value="1"/>
</dbReference>
<dbReference type="InterPro" id="IPR006447">
    <property type="entry name" value="Myb_dom_plants"/>
</dbReference>
<evidence type="ECO:0000313" key="8">
    <source>
        <dbReference type="RefSeq" id="XP_016649338.1"/>
    </source>
</evidence>
<dbReference type="RefSeq" id="XP_016649338.1">
    <property type="nucleotide sequence ID" value="XM_016793852.1"/>
</dbReference>
<dbReference type="PANTHER" id="PTHR31314">
    <property type="entry name" value="MYB FAMILY TRANSCRIPTION FACTOR PHL7-LIKE"/>
    <property type="match status" value="1"/>
</dbReference>
<gene>
    <name evidence="8" type="primary">LOC103328941</name>
</gene>
<dbReference type="Gene3D" id="1.10.10.60">
    <property type="entry name" value="Homeodomain-like"/>
    <property type="match status" value="1"/>
</dbReference>
<feature type="region of interest" description="Disordered" evidence="5">
    <location>
        <begin position="202"/>
        <end position="224"/>
    </location>
</feature>
<proteinExistence type="predicted"/>
<keyword evidence="3" id="KW-0804">Transcription</keyword>
<evidence type="ECO:0000256" key="4">
    <source>
        <dbReference type="ARBA" id="ARBA00023242"/>
    </source>
</evidence>
<reference evidence="8" key="2">
    <citation type="submission" date="2025-08" db="UniProtKB">
        <authorList>
            <consortium name="RefSeq"/>
        </authorList>
    </citation>
    <scope>IDENTIFICATION</scope>
</reference>
<evidence type="ECO:0000256" key="5">
    <source>
        <dbReference type="SAM" id="MobiDB-lite"/>
    </source>
</evidence>
<protein>
    <submittedName>
        <fullName evidence="8">Myb family transcription factor At1g14600 isoform X1</fullName>
    </submittedName>
</protein>
<dbReference type="PROSITE" id="PS51294">
    <property type="entry name" value="HTH_MYB"/>
    <property type="match status" value="1"/>
</dbReference>
<dbReference type="SUPFAM" id="SSF46689">
    <property type="entry name" value="Homeodomain-like"/>
    <property type="match status" value="1"/>
</dbReference>
<reference evidence="7" key="1">
    <citation type="journal article" date="2012" name="Nat. Commun.">
        <title>The genome of Prunus mume.</title>
        <authorList>
            <person name="Zhang Q."/>
            <person name="Chen W."/>
            <person name="Sun L."/>
            <person name="Zhao F."/>
            <person name="Huang B."/>
            <person name="Yang W."/>
            <person name="Tao Y."/>
            <person name="Wang J."/>
            <person name="Yuan Z."/>
            <person name="Fan G."/>
            <person name="Xing Z."/>
            <person name="Han C."/>
            <person name="Pan H."/>
            <person name="Zhong X."/>
            <person name="Shi W."/>
            <person name="Liang X."/>
            <person name="Du D."/>
            <person name="Sun F."/>
            <person name="Xu Z."/>
            <person name="Hao R."/>
            <person name="Lv T."/>
            <person name="Lv Y."/>
            <person name="Zheng Z."/>
            <person name="Sun M."/>
            <person name="Luo L."/>
            <person name="Cai M."/>
            <person name="Gao Y."/>
            <person name="Wang J."/>
            <person name="Yin Y."/>
            <person name="Xu X."/>
            <person name="Cheng T."/>
            <person name="Wang J."/>
        </authorList>
    </citation>
    <scope>NUCLEOTIDE SEQUENCE [LARGE SCALE GENOMIC DNA]</scope>
</reference>
<keyword evidence="7" id="KW-1185">Reference proteome</keyword>
<evidence type="ECO:0000256" key="3">
    <source>
        <dbReference type="ARBA" id="ARBA00023163"/>
    </source>
</evidence>
<keyword evidence="4" id="KW-0539">Nucleus</keyword>
<sequence length="240" mass="27685">MNEEMKSYQKIGVRNYQKSDHPRLRWTPQLHELFVEAVESLGGKHKATPKRILQTMSVKGLKISHVKSHLQMYRGVNDNAYSQDHSSNVFSIFSPQTQTQSRPSENYYLRYEQHVMFSETDEETKGRILTKEEAAGKQQNQVLQAQKYHLHQTSFKKNAHTPELSRLSMNEETCQLYGFCELSLSFNPTVTTMAQFRKESELWPSADEHNTSQSSSTGNFSNIQDFQEVGSNDINLDLTI</sequence>
<evidence type="ECO:0000256" key="1">
    <source>
        <dbReference type="ARBA" id="ARBA00004123"/>
    </source>
</evidence>
<feature type="compositionally biased region" description="Polar residues" evidence="5">
    <location>
        <begin position="211"/>
        <end position="224"/>
    </location>
</feature>
<evidence type="ECO:0000313" key="7">
    <source>
        <dbReference type="Proteomes" id="UP000694861"/>
    </source>
</evidence>
<accession>A0ABM1LPL1</accession>
<dbReference type="InterPro" id="IPR046955">
    <property type="entry name" value="PHR1-like"/>
</dbReference>
<keyword evidence="2" id="KW-0805">Transcription regulation</keyword>
<organism evidence="7 8">
    <name type="scientific">Prunus mume</name>
    <name type="common">Japanese apricot</name>
    <name type="synonym">Armeniaca mume</name>
    <dbReference type="NCBI Taxonomy" id="102107"/>
    <lineage>
        <taxon>Eukaryota</taxon>
        <taxon>Viridiplantae</taxon>
        <taxon>Streptophyta</taxon>
        <taxon>Embryophyta</taxon>
        <taxon>Tracheophyta</taxon>
        <taxon>Spermatophyta</taxon>
        <taxon>Magnoliopsida</taxon>
        <taxon>eudicotyledons</taxon>
        <taxon>Gunneridae</taxon>
        <taxon>Pentapetalae</taxon>
        <taxon>rosids</taxon>
        <taxon>fabids</taxon>
        <taxon>Rosales</taxon>
        <taxon>Rosaceae</taxon>
        <taxon>Amygdaloideae</taxon>
        <taxon>Amygdaleae</taxon>
        <taxon>Prunus</taxon>
    </lineage>
</organism>
<evidence type="ECO:0000259" key="6">
    <source>
        <dbReference type="PROSITE" id="PS51294"/>
    </source>
</evidence>
<comment type="subcellular location">
    <subcellularLocation>
        <location evidence="1">Nucleus</location>
    </subcellularLocation>
</comment>
<dbReference type="NCBIfam" id="TIGR01557">
    <property type="entry name" value="myb_SHAQKYF"/>
    <property type="match status" value="1"/>
</dbReference>
<dbReference type="GeneID" id="103328941"/>
<dbReference type="Proteomes" id="UP000694861">
    <property type="component" value="Linkage group LG4"/>
</dbReference>